<protein>
    <recommendedName>
        <fullName evidence="1">C2 domain-containing protein</fullName>
    </recommendedName>
</protein>
<dbReference type="SUPFAM" id="SSF49562">
    <property type="entry name" value="C2 domain (Calcium/lipid-binding domain, CaLB)"/>
    <property type="match status" value="1"/>
</dbReference>
<dbReference type="Proteomes" id="UP001195483">
    <property type="component" value="Unassembled WGS sequence"/>
</dbReference>
<evidence type="ECO:0000259" key="1">
    <source>
        <dbReference type="Pfam" id="PF00168"/>
    </source>
</evidence>
<proteinExistence type="predicted"/>
<dbReference type="InterPro" id="IPR000008">
    <property type="entry name" value="C2_dom"/>
</dbReference>
<dbReference type="Gene3D" id="2.60.40.150">
    <property type="entry name" value="C2 domain"/>
    <property type="match status" value="1"/>
</dbReference>
<dbReference type="AlphaFoldDB" id="A0AAE0RNT6"/>
<dbReference type="Pfam" id="PF00168">
    <property type="entry name" value="C2"/>
    <property type="match status" value="1"/>
</dbReference>
<dbReference type="InterPro" id="IPR035892">
    <property type="entry name" value="C2_domain_sf"/>
</dbReference>
<name>A0AAE0RNT6_9BIVA</name>
<sequence>NPVFLEKFSIDDLAPRDITDESSLEFQVYSSHHITRRHLVGMASVYLKDVDGFENGQTELVILPQAFFR</sequence>
<keyword evidence="3" id="KW-1185">Reference proteome</keyword>
<reference evidence="2" key="1">
    <citation type="journal article" date="2021" name="Genome Biol. Evol.">
        <title>A High-Quality Reference Genome for a Parasitic Bivalve with Doubly Uniparental Inheritance (Bivalvia: Unionida).</title>
        <authorList>
            <person name="Smith C.H."/>
        </authorList>
    </citation>
    <scope>NUCLEOTIDE SEQUENCE</scope>
    <source>
        <strain evidence="2">CHS0354</strain>
    </source>
</reference>
<feature type="non-terminal residue" evidence="2">
    <location>
        <position position="69"/>
    </location>
</feature>
<reference evidence="2" key="2">
    <citation type="journal article" date="2021" name="Genome Biol. Evol.">
        <title>Developing a high-quality reference genome for a parasitic bivalve with doubly uniparental inheritance (Bivalvia: Unionida).</title>
        <authorList>
            <person name="Smith C.H."/>
        </authorList>
    </citation>
    <scope>NUCLEOTIDE SEQUENCE</scope>
    <source>
        <strain evidence="2">CHS0354</strain>
        <tissue evidence="2">Mantle</tissue>
    </source>
</reference>
<dbReference type="EMBL" id="JAEAOA010000897">
    <property type="protein sequence ID" value="KAK3576786.1"/>
    <property type="molecule type" value="Genomic_DNA"/>
</dbReference>
<evidence type="ECO:0000313" key="3">
    <source>
        <dbReference type="Proteomes" id="UP001195483"/>
    </source>
</evidence>
<organism evidence="2 3">
    <name type="scientific">Potamilus streckersoni</name>
    <dbReference type="NCBI Taxonomy" id="2493646"/>
    <lineage>
        <taxon>Eukaryota</taxon>
        <taxon>Metazoa</taxon>
        <taxon>Spiralia</taxon>
        <taxon>Lophotrochozoa</taxon>
        <taxon>Mollusca</taxon>
        <taxon>Bivalvia</taxon>
        <taxon>Autobranchia</taxon>
        <taxon>Heteroconchia</taxon>
        <taxon>Palaeoheterodonta</taxon>
        <taxon>Unionida</taxon>
        <taxon>Unionoidea</taxon>
        <taxon>Unionidae</taxon>
        <taxon>Ambleminae</taxon>
        <taxon>Lampsilini</taxon>
        <taxon>Potamilus</taxon>
    </lineage>
</organism>
<evidence type="ECO:0000313" key="2">
    <source>
        <dbReference type="EMBL" id="KAK3576786.1"/>
    </source>
</evidence>
<accession>A0AAE0RNT6</accession>
<feature type="domain" description="C2" evidence="1">
    <location>
        <begin position="1"/>
        <end position="51"/>
    </location>
</feature>
<gene>
    <name evidence="2" type="ORF">CHS0354_014611</name>
</gene>
<comment type="caution">
    <text evidence="2">The sequence shown here is derived from an EMBL/GenBank/DDBJ whole genome shotgun (WGS) entry which is preliminary data.</text>
</comment>
<reference evidence="2" key="3">
    <citation type="submission" date="2023-05" db="EMBL/GenBank/DDBJ databases">
        <authorList>
            <person name="Smith C.H."/>
        </authorList>
    </citation>
    <scope>NUCLEOTIDE SEQUENCE</scope>
    <source>
        <strain evidence="2">CHS0354</strain>
        <tissue evidence="2">Mantle</tissue>
    </source>
</reference>
<feature type="non-terminal residue" evidence="2">
    <location>
        <position position="1"/>
    </location>
</feature>